<dbReference type="Gene3D" id="1.25.10.10">
    <property type="entry name" value="Leucine-rich Repeat Variant"/>
    <property type="match status" value="1"/>
</dbReference>
<protein>
    <submittedName>
        <fullName evidence="5">Pumilio homolog 5 (APUM-5) (AtPUM5)</fullName>
    </submittedName>
</protein>
<dbReference type="Proteomes" id="UP001642464">
    <property type="component" value="Unassembled WGS sequence"/>
</dbReference>
<comment type="caution">
    <text evidence="5">The sequence shown here is derived from an EMBL/GenBank/DDBJ whole genome shotgun (WGS) entry which is preliminary data.</text>
</comment>
<evidence type="ECO:0000256" key="1">
    <source>
        <dbReference type="ARBA" id="ARBA00022737"/>
    </source>
</evidence>
<dbReference type="SUPFAM" id="SSF48371">
    <property type="entry name" value="ARM repeat"/>
    <property type="match status" value="1"/>
</dbReference>
<dbReference type="PANTHER" id="PTHR12537">
    <property type="entry name" value="RNA BINDING PROTEIN PUMILIO-RELATED"/>
    <property type="match status" value="1"/>
</dbReference>
<feature type="repeat" description="Pumilio" evidence="2">
    <location>
        <begin position="468"/>
        <end position="503"/>
    </location>
</feature>
<evidence type="ECO:0000259" key="4">
    <source>
        <dbReference type="PROSITE" id="PS50303"/>
    </source>
</evidence>
<dbReference type="PROSITE" id="PS50302">
    <property type="entry name" value="PUM"/>
    <property type="match status" value="6"/>
</dbReference>
<feature type="repeat" description="Pumilio" evidence="2">
    <location>
        <begin position="661"/>
        <end position="696"/>
    </location>
</feature>
<dbReference type="PROSITE" id="PS50303">
    <property type="entry name" value="PUM_HD"/>
    <property type="match status" value="1"/>
</dbReference>
<dbReference type="EMBL" id="CAXAMM010019446">
    <property type="protein sequence ID" value="CAK9045726.1"/>
    <property type="molecule type" value="Genomic_DNA"/>
</dbReference>
<feature type="repeat" description="Pumilio" evidence="2">
    <location>
        <begin position="541"/>
        <end position="576"/>
    </location>
</feature>
<feature type="compositionally biased region" description="Basic and acidic residues" evidence="3">
    <location>
        <begin position="345"/>
        <end position="360"/>
    </location>
</feature>
<name>A0ABP0M3U7_9DINO</name>
<keyword evidence="6" id="KW-1185">Reference proteome</keyword>
<gene>
    <name evidence="5" type="ORF">SCF082_LOCUS25832</name>
</gene>
<dbReference type="SMART" id="SM00025">
    <property type="entry name" value="Pumilio"/>
    <property type="match status" value="8"/>
</dbReference>
<feature type="compositionally biased region" description="Pro residues" evidence="3">
    <location>
        <begin position="320"/>
        <end position="340"/>
    </location>
</feature>
<dbReference type="InterPro" id="IPR011989">
    <property type="entry name" value="ARM-like"/>
</dbReference>
<evidence type="ECO:0000313" key="5">
    <source>
        <dbReference type="EMBL" id="CAK9045726.1"/>
    </source>
</evidence>
<keyword evidence="1" id="KW-0677">Repeat</keyword>
<feature type="domain" description="PUM-HD" evidence="4">
    <location>
        <begin position="342"/>
        <end position="722"/>
    </location>
</feature>
<reference evidence="5 6" key="1">
    <citation type="submission" date="2024-02" db="EMBL/GenBank/DDBJ databases">
        <authorList>
            <person name="Chen Y."/>
            <person name="Shah S."/>
            <person name="Dougan E. K."/>
            <person name="Thang M."/>
            <person name="Chan C."/>
        </authorList>
    </citation>
    <scope>NUCLEOTIDE SEQUENCE [LARGE SCALE GENOMIC DNA]</scope>
</reference>
<organism evidence="5 6">
    <name type="scientific">Durusdinium trenchii</name>
    <dbReference type="NCBI Taxonomy" id="1381693"/>
    <lineage>
        <taxon>Eukaryota</taxon>
        <taxon>Sar</taxon>
        <taxon>Alveolata</taxon>
        <taxon>Dinophyceae</taxon>
        <taxon>Suessiales</taxon>
        <taxon>Symbiodiniaceae</taxon>
        <taxon>Durusdinium</taxon>
    </lineage>
</organism>
<feature type="repeat" description="Pumilio" evidence="2">
    <location>
        <begin position="577"/>
        <end position="612"/>
    </location>
</feature>
<evidence type="ECO:0000256" key="3">
    <source>
        <dbReference type="SAM" id="MobiDB-lite"/>
    </source>
</evidence>
<feature type="region of interest" description="Disordered" evidence="3">
    <location>
        <begin position="320"/>
        <end position="360"/>
    </location>
</feature>
<dbReference type="PANTHER" id="PTHR12537:SF12">
    <property type="entry name" value="MATERNAL PROTEIN PUMILIO"/>
    <property type="match status" value="1"/>
</dbReference>
<accession>A0ABP0M3U7</accession>
<dbReference type="InterPro" id="IPR033133">
    <property type="entry name" value="PUM-HD"/>
</dbReference>
<sequence>MSFPTELQDLPSSPRTSAALTPASLGLSWPSTCRRPSWPPFRASALRESLRVWHFVFALKVMGMVLNLDLLTRLNDWFQFDHLAKSYHSIFLTSGPDGGPASRQDLEARDTRSVKRLGDHSPVHLKIDDCKLSTVIAALRSGFRETLAQWVDAADASRTVFASGCFGHCITEDAQYFNIRLREGPGQGMSLNDTTAAFLSGAMNSKAFIEQCHCSTLSCSDGCAPRKLWKVMLKGLAEYVLLPLLLLCGLPTPAADPYAAHYHYDDRGAYGYPAYPPPGGADPYYDPYRQYPPPGYGYYPPPHYPPYGYPPPPPGPGFPGYPPPHYPPPHYPPPHAPQEPRPSQKPREGGRKRPLEDPEIRLSLEEVLPRLVHYAQEQEGSRFLQWKLESCSKEESELRNSGEGGRKVSIRLQIGISKSALCCTIFVFDSVLSWRSLNSKSKDAFGNFVIQKLLDSCSREQAASLVAQVKSGIIDLSMDKYGCRVVQKFLETLRDEDWDDLVSQFFDKVIDCIEDANGNHVIQKVVENMPSSGHISFVIQAVAKRAEDMALHQYGCRIIQRLLENAELESIAGILDPIVEATDKLSKDKHANYVIQCILERGRLQDKIRIVKLITEKVLEFAKNKVSSNVVERCFEITTDASKLVENRTALMSAVLGSSGDTRAPFAQLMTDKFGNYTAQRIIEYSRGEDWQELRRRVEAVQDDLKKSATGKHILTALNKRKNLGR</sequence>
<proteinExistence type="predicted"/>
<feature type="repeat" description="Pumilio" evidence="2">
    <location>
        <begin position="430"/>
        <end position="467"/>
    </location>
</feature>
<dbReference type="InterPro" id="IPR016024">
    <property type="entry name" value="ARM-type_fold"/>
</dbReference>
<evidence type="ECO:0000313" key="6">
    <source>
        <dbReference type="Proteomes" id="UP001642464"/>
    </source>
</evidence>
<feature type="repeat" description="Pumilio" evidence="2">
    <location>
        <begin position="504"/>
        <end position="540"/>
    </location>
</feature>
<dbReference type="Pfam" id="PF00806">
    <property type="entry name" value="PUF"/>
    <property type="match status" value="8"/>
</dbReference>
<dbReference type="InterPro" id="IPR001313">
    <property type="entry name" value="Pumilio_RNA-bd_rpt"/>
</dbReference>
<evidence type="ECO:0000256" key="2">
    <source>
        <dbReference type="PROSITE-ProRule" id="PRU00317"/>
    </source>
</evidence>